<dbReference type="EMBL" id="PCPP01000002">
    <property type="protein sequence ID" value="PRB83505.1"/>
    <property type="molecule type" value="Genomic_DNA"/>
</dbReference>
<dbReference type="AlphaFoldDB" id="A0A2S9CSN1"/>
<dbReference type="InterPro" id="IPR018750">
    <property type="entry name" value="DUF2306_membrane"/>
</dbReference>
<evidence type="ECO:0000313" key="5">
    <source>
        <dbReference type="Proteomes" id="UP000238534"/>
    </source>
</evidence>
<keyword evidence="1" id="KW-1133">Transmembrane helix</keyword>
<sequence length="203" mass="22687">MKKLLFVIMGILALLIGLYPFIYAFVEQKYTFLGSKSSEVLHNVIWKSAFFSHIILGGLALFIGWSQFGKSFRNKNIRVHRIIGKLYVIAVVISSVSAVYMGFYANGGLISSAGFISLGLIWLVTTLAAVIQIRKGNVSKHQQFMTYSYACTFAAVTLRLWYPLLTKITGDAESSYIAVAWLCWVPNLLMAYFINTKTVAISE</sequence>
<feature type="transmembrane region" description="Helical" evidence="1">
    <location>
        <begin position="144"/>
        <end position="162"/>
    </location>
</feature>
<reference evidence="4 5" key="1">
    <citation type="submission" date="2017-09" db="EMBL/GenBank/DDBJ databases">
        <title>Genomic, metabolic, and phenotypic characteristics of bacterial isolates from the natural microbiome of the model nematode Caenorhabditis elegans.</title>
        <authorList>
            <person name="Zimmermann J."/>
            <person name="Obeng N."/>
            <person name="Yang W."/>
            <person name="Obeng O."/>
            <person name="Kissoyan K."/>
            <person name="Pees B."/>
            <person name="Dirksen P."/>
            <person name="Hoppner M."/>
            <person name="Franke A."/>
            <person name="Rosenstiel P."/>
            <person name="Leippe M."/>
            <person name="Dierking K."/>
            <person name="Kaleta C."/>
            <person name="Schulenburg H."/>
        </authorList>
    </citation>
    <scope>NUCLEOTIDE SEQUENCE [LARGE SCALE GENOMIC DNA]</scope>
    <source>
        <strain evidence="2 5">MYb25</strain>
        <strain evidence="3 4">MYb44</strain>
    </source>
</reference>
<name>A0A2S9CSN1_CHRCI</name>
<proteinExistence type="predicted"/>
<accession>A0A2S9CSN1</accession>
<keyword evidence="1" id="KW-0812">Transmembrane</keyword>
<dbReference type="RefSeq" id="WP_105683234.1">
    <property type="nucleotide sequence ID" value="NZ_JBBGZD010000002.1"/>
</dbReference>
<evidence type="ECO:0000313" key="4">
    <source>
        <dbReference type="Proteomes" id="UP000238325"/>
    </source>
</evidence>
<feature type="transmembrane region" description="Helical" evidence="1">
    <location>
        <begin position="44"/>
        <end position="65"/>
    </location>
</feature>
<feature type="transmembrane region" description="Helical" evidence="1">
    <location>
        <begin position="109"/>
        <end position="132"/>
    </location>
</feature>
<dbReference type="Proteomes" id="UP000238534">
    <property type="component" value="Unassembled WGS sequence"/>
</dbReference>
<organism evidence="2 5">
    <name type="scientific">Chryseobacterium culicis</name>
    <dbReference type="NCBI Taxonomy" id="680127"/>
    <lineage>
        <taxon>Bacteria</taxon>
        <taxon>Pseudomonadati</taxon>
        <taxon>Bacteroidota</taxon>
        <taxon>Flavobacteriia</taxon>
        <taxon>Flavobacteriales</taxon>
        <taxon>Weeksellaceae</taxon>
        <taxon>Chryseobacterium group</taxon>
        <taxon>Chryseobacterium</taxon>
    </lineage>
</organism>
<evidence type="ECO:0000313" key="2">
    <source>
        <dbReference type="EMBL" id="PRB83505.1"/>
    </source>
</evidence>
<dbReference type="EMBL" id="PCPH01000003">
    <property type="protein sequence ID" value="PRB89747.1"/>
    <property type="molecule type" value="Genomic_DNA"/>
</dbReference>
<keyword evidence="4" id="KW-1185">Reference proteome</keyword>
<feature type="transmembrane region" description="Helical" evidence="1">
    <location>
        <begin position="174"/>
        <end position="194"/>
    </location>
</feature>
<dbReference type="OrthoDB" id="6385003at2"/>
<evidence type="ECO:0008006" key="6">
    <source>
        <dbReference type="Google" id="ProtNLM"/>
    </source>
</evidence>
<keyword evidence="1" id="KW-0472">Membrane</keyword>
<protein>
    <recommendedName>
        <fullName evidence="6">DUF2306 domain-containing protein</fullName>
    </recommendedName>
</protein>
<dbReference type="Pfam" id="PF10067">
    <property type="entry name" value="DUF2306"/>
    <property type="match status" value="1"/>
</dbReference>
<evidence type="ECO:0000256" key="1">
    <source>
        <dbReference type="SAM" id="Phobius"/>
    </source>
</evidence>
<dbReference type="Proteomes" id="UP000238325">
    <property type="component" value="Unassembled WGS sequence"/>
</dbReference>
<gene>
    <name evidence="2" type="ORF">CQ022_15475</name>
    <name evidence="3" type="ORF">CQ033_14370</name>
</gene>
<feature type="transmembrane region" description="Helical" evidence="1">
    <location>
        <begin position="86"/>
        <end position="103"/>
    </location>
</feature>
<evidence type="ECO:0000313" key="3">
    <source>
        <dbReference type="EMBL" id="PRB89747.1"/>
    </source>
</evidence>
<comment type="caution">
    <text evidence="2">The sequence shown here is derived from an EMBL/GenBank/DDBJ whole genome shotgun (WGS) entry which is preliminary data.</text>
</comment>